<name>A0A839HTJ4_9BURK</name>
<dbReference type="RefSeq" id="WP_182665291.1">
    <property type="nucleotide sequence ID" value="NZ_JACIVI010000005.1"/>
</dbReference>
<feature type="signal peptide" evidence="1">
    <location>
        <begin position="1"/>
        <end position="23"/>
    </location>
</feature>
<protein>
    <submittedName>
        <fullName evidence="2">DUF1800 domain-containing protein</fullName>
    </submittedName>
</protein>
<dbReference type="EMBL" id="JACIVI010000005">
    <property type="protein sequence ID" value="MBB1162900.1"/>
    <property type="molecule type" value="Genomic_DNA"/>
</dbReference>
<accession>A0A839HTJ4</accession>
<sequence>MPALLAPRRLALLLGLLASLVQAAPSSEGLDDLRPLPAAQWDAAAAAHLLQRAGFGGRPEEIEATVRLGPQEAVRRLVRWQTVPEDFQPFDASELPEPDLDRFPPSRPAATEAAKREGQALGVAVKPAGSRRLQPVTDTFFYWLRASRLETHRLAYWWAGRMLVTPRPLQEKMALFWHGHFATSEEKVRDVRKMARQNQLLREKGNGRFRELMLGIAQDPAMLAYLDAGVNVKGAPNENFAREIMEMFTLGVGHYSEADIREAARAFTGWNAQGLRFAIDPARHDDGVKRLFGREGRFGGEDVIDILLAQPACAEYLAGKLHAYFVRDEASPALRRALGQRLRDSGYDLADFLETLFLSRDFYSAPSRASRIRPPVELVVGTYRLAGLTQMPGVPDFNQVTEVLGQKLFYPPTVAGWAPGRAWITPGLLMARANFAYELLNPEITFLPPDRYPTKEYKIQEVGEKLALGQNVSEATRLDGQELGSQSMQLADRDEDFNTRLASYRGWQMAIERVKPIPRTTARLDLAGLVQAAGARTAAEAVDALLRRFVVGPVSPASRAGLIDFLRGQLGTEDLAPARSYLEQPLRQTLHLILALPEYQLG</sequence>
<gene>
    <name evidence="2" type="ORF">H4F90_13025</name>
</gene>
<dbReference type="AlphaFoldDB" id="A0A839HTJ4"/>
<organism evidence="2 3">
    <name type="scientific">Aquariibacter albus</name>
    <dbReference type="NCBI Taxonomy" id="2759899"/>
    <lineage>
        <taxon>Bacteria</taxon>
        <taxon>Pseudomonadati</taxon>
        <taxon>Pseudomonadota</taxon>
        <taxon>Betaproteobacteria</taxon>
        <taxon>Burkholderiales</taxon>
        <taxon>Sphaerotilaceae</taxon>
        <taxon>Aquariibacter</taxon>
    </lineage>
</organism>
<keyword evidence="1" id="KW-0732">Signal</keyword>
<comment type="caution">
    <text evidence="2">The sequence shown here is derived from an EMBL/GenBank/DDBJ whole genome shotgun (WGS) entry which is preliminary data.</text>
</comment>
<reference evidence="2 3" key="1">
    <citation type="submission" date="2020-08" db="EMBL/GenBank/DDBJ databases">
        <title>Aquariorum lacteus gen. nov., sp. nov., a new member of the family Comamonadaceae, isolated from freshwater aquarium.</title>
        <authorList>
            <person name="Chun S.-J."/>
        </authorList>
    </citation>
    <scope>NUCLEOTIDE SEQUENCE [LARGE SCALE GENOMIC DNA]</scope>
    <source>
        <strain evidence="2 3">SJAQ100</strain>
    </source>
</reference>
<evidence type="ECO:0000256" key="1">
    <source>
        <dbReference type="SAM" id="SignalP"/>
    </source>
</evidence>
<keyword evidence="3" id="KW-1185">Reference proteome</keyword>
<feature type="chain" id="PRO_5032886799" evidence="1">
    <location>
        <begin position="24"/>
        <end position="602"/>
    </location>
</feature>
<proteinExistence type="predicted"/>
<dbReference type="InterPro" id="IPR014917">
    <property type="entry name" value="DUF1800"/>
</dbReference>
<dbReference type="Pfam" id="PF08811">
    <property type="entry name" value="DUF1800"/>
    <property type="match status" value="1"/>
</dbReference>
<dbReference type="Proteomes" id="UP000586093">
    <property type="component" value="Unassembled WGS sequence"/>
</dbReference>
<evidence type="ECO:0000313" key="2">
    <source>
        <dbReference type="EMBL" id="MBB1162900.1"/>
    </source>
</evidence>
<evidence type="ECO:0000313" key="3">
    <source>
        <dbReference type="Proteomes" id="UP000586093"/>
    </source>
</evidence>